<keyword evidence="4" id="KW-0804">Transcription</keyword>
<feature type="domain" description="RNA polymerase sigma-70 region 2" evidence="5">
    <location>
        <begin position="11"/>
        <end position="73"/>
    </location>
</feature>
<reference evidence="7" key="1">
    <citation type="journal article" date="2021" name="PeerJ">
        <title>Extensive microbial diversity within the chicken gut microbiome revealed by metagenomics and culture.</title>
        <authorList>
            <person name="Gilroy R."/>
            <person name="Ravi A."/>
            <person name="Getino M."/>
            <person name="Pursley I."/>
            <person name="Horton D.L."/>
            <person name="Alikhan N.F."/>
            <person name="Baker D."/>
            <person name="Gharbi K."/>
            <person name="Hall N."/>
            <person name="Watson M."/>
            <person name="Adriaenssens E.M."/>
            <person name="Foster-Nyarko E."/>
            <person name="Jarju S."/>
            <person name="Secka A."/>
            <person name="Antonio M."/>
            <person name="Oren A."/>
            <person name="Chaudhuri R.R."/>
            <person name="La Ragione R."/>
            <person name="Hildebrand F."/>
            <person name="Pallen M.J."/>
        </authorList>
    </citation>
    <scope>NUCLEOTIDE SEQUENCE</scope>
    <source>
        <strain evidence="7">CHK179-28034</strain>
    </source>
</reference>
<dbReference type="InterPro" id="IPR013325">
    <property type="entry name" value="RNA_pol_sigma_r2"/>
</dbReference>
<dbReference type="InterPro" id="IPR013249">
    <property type="entry name" value="RNA_pol_sigma70_r4_t2"/>
</dbReference>
<evidence type="ECO:0000313" key="8">
    <source>
        <dbReference type="Proteomes" id="UP000824049"/>
    </source>
</evidence>
<feature type="domain" description="RNA polymerase sigma factor 70 region 4 type 2" evidence="6">
    <location>
        <begin position="98"/>
        <end position="149"/>
    </location>
</feature>
<evidence type="ECO:0000256" key="2">
    <source>
        <dbReference type="ARBA" id="ARBA00023015"/>
    </source>
</evidence>
<evidence type="ECO:0000256" key="1">
    <source>
        <dbReference type="ARBA" id="ARBA00010641"/>
    </source>
</evidence>
<dbReference type="PANTHER" id="PTHR43133:SF60">
    <property type="entry name" value="RNA POLYMERASE SIGMA FACTOR SIGV"/>
    <property type="match status" value="1"/>
</dbReference>
<evidence type="ECO:0000259" key="5">
    <source>
        <dbReference type="Pfam" id="PF04542"/>
    </source>
</evidence>
<evidence type="ECO:0000256" key="4">
    <source>
        <dbReference type="ARBA" id="ARBA00023163"/>
    </source>
</evidence>
<dbReference type="InterPro" id="IPR013324">
    <property type="entry name" value="RNA_pol_sigma_r3/r4-like"/>
</dbReference>
<dbReference type="NCBIfam" id="TIGR02937">
    <property type="entry name" value="sigma70-ECF"/>
    <property type="match status" value="1"/>
</dbReference>
<comment type="caution">
    <text evidence="7">The sequence shown here is derived from an EMBL/GenBank/DDBJ whole genome shotgun (WGS) entry which is preliminary data.</text>
</comment>
<accession>A0A9D2ELD1</accession>
<dbReference type="InterPro" id="IPR039425">
    <property type="entry name" value="RNA_pol_sigma-70-like"/>
</dbReference>
<dbReference type="SUPFAM" id="SSF88659">
    <property type="entry name" value="Sigma3 and sigma4 domains of RNA polymerase sigma factors"/>
    <property type="match status" value="1"/>
</dbReference>
<protein>
    <submittedName>
        <fullName evidence="7">Sigma-70 family RNA polymerase sigma factor</fullName>
    </submittedName>
</protein>
<dbReference type="PANTHER" id="PTHR43133">
    <property type="entry name" value="RNA POLYMERASE ECF-TYPE SIGMA FACTO"/>
    <property type="match status" value="1"/>
</dbReference>
<sequence length="163" mass="19304">MRSEQEVNRAIERHADTVRRLCMIHLKNYADTEDIFQTVFLKYVLSSVSFENEEHERAWFIRVTINACKDLLKNFFRSHTVSMEEVLEQPAEIEQDHREVLEAVLSLPARYRDVVYLYYYEEYTAPQIGRILGKNVNTIYTLLNRAKKILREKLGGDADEEQD</sequence>
<dbReference type="InterPro" id="IPR036388">
    <property type="entry name" value="WH-like_DNA-bd_sf"/>
</dbReference>
<comment type="similarity">
    <text evidence="1">Belongs to the sigma-70 factor family. ECF subfamily.</text>
</comment>
<dbReference type="GO" id="GO:0003677">
    <property type="term" value="F:DNA binding"/>
    <property type="evidence" value="ECO:0007669"/>
    <property type="project" value="InterPro"/>
</dbReference>
<dbReference type="Proteomes" id="UP000824049">
    <property type="component" value="Unassembled WGS sequence"/>
</dbReference>
<dbReference type="GO" id="GO:0016987">
    <property type="term" value="F:sigma factor activity"/>
    <property type="evidence" value="ECO:0007669"/>
    <property type="project" value="UniProtKB-KW"/>
</dbReference>
<organism evidence="7 8">
    <name type="scientific">Candidatus Anaerobutyricum stercoris</name>
    <dbReference type="NCBI Taxonomy" id="2838457"/>
    <lineage>
        <taxon>Bacteria</taxon>
        <taxon>Bacillati</taxon>
        <taxon>Bacillota</taxon>
        <taxon>Clostridia</taxon>
        <taxon>Lachnospirales</taxon>
        <taxon>Lachnospiraceae</taxon>
        <taxon>Anaerobutyricum</taxon>
    </lineage>
</organism>
<dbReference type="Pfam" id="PF04542">
    <property type="entry name" value="Sigma70_r2"/>
    <property type="match status" value="1"/>
</dbReference>
<dbReference type="AlphaFoldDB" id="A0A9D2ELD1"/>
<proteinExistence type="inferred from homology"/>
<dbReference type="Gene3D" id="1.10.1740.10">
    <property type="match status" value="1"/>
</dbReference>
<name>A0A9D2ELD1_9FIRM</name>
<evidence type="ECO:0000259" key="6">
    <source>
        <dbReference type="Pfam" id="PF08281"/>
    </source>
</evidence>
<evidence type="ECO:0000313" key="7">
    <source>
        <dbReference type="EMBL" id="HIZ39495.1"/>
    </source>
</evidence>
<evidence type="ECO:0000256" key="3">
    <source>
        <dbReference type="ARBA" id="ARBA00023082"/>
    </source>
</evidence>
<gene>
    <name evidence="7" type="ORF">H9968_06165</name>
</gene>
<dbReference type="Pfam" id="PF08281">
    <property type="entry name" value="Sigma70_r4_2"/>
    <property type="match status" value="1"/>
</dbReference>
<dbReference type="Gene3D" id="1.10.10.10">
    <property type="entry name" value="Winged helix-like DNA-binding domain superfamily/Winged helix DNA-binding domain"/>
    <property type="match status" value="1"/>
</dbReference>
<keyword evidence="2" id="KW-0805">Transcription regulation</keyword>
<dbReference type="SUPFAM" id="SSF88946">
    <property type="entry name" value="Sigma2 domain of RNA polymerase sigma factors"/>
    <property type="match status" value="1"/>
</dbReference>
<dbReference type="GO" id="GO:0006352">
    <property type="term" value="P:DNA-templated transcription initiation"/>
    <property type="evidence" value="ECO:0007669"/>
    <property type="project" value="InterPro"/>
</dbReference>
<keyword evidence="3" id="KW-0731">Sigma factor</keyword>
<reference evidence="7" key="2">
    <citation type="submission" date="2021-04" db="EMBL/GenBank/DDBJ databases">
        <authorList>
            <person name="Gilroy R."/>
        </authorList>
    </citation>
    <scope>NUCLEOTIDE SEQUENCE</scope>
    <source>
        <strain evidence="7">CHK179-28034</strain>
    </source>
</reference>
<dbReference type="InterPro" id="IPR007627">
    <property type="entry name" value="RNA_pol_sigma70_r2"/>
</dbReference>
<dbReference type="InterPro" id="IPR014284">
    <property type="entry name" value="RNA_pol_sigma-70_dom"/>
</dbReference>
<dbReference type="EMBL" id="DXBR01000055">
    <property type="protein sequence ID" value="HIZ39495.1"/>
    <property type="molecule type" value="Genomic_DNA"/>
</dbReference>